<organism evidence="3 4">
    <name type="scientific">Borrelia turcica IST7</name>
    <dbReference type="NCBI Taxonomy" id="1104446"/>
    <lineage>
        <taxon>Bacteria</taxon>
        <taxon>Pseudomonadati</taxon>
        <taxon>Spirochaetota</taxon>
        <taxon>Spirochaetia</taxon>
        <taxon>Spirochaetales</taxon>
        <taxon>Borreliaceae</taxon>
        <taxon>Borrelia</taxon>
    </lineage>
</organism>
<keyword evidence="1" id="KW-0175">Coiled coil</keyword>
<accession>A0A386PPE6</accession>
<keyword evidence="4" id="KW-1185">Reference proteome</keyword>
<evidence type="ECO:0000256" key="2">
    <source>
        <dbReference type="SAM" id="SignalP"/>
    </source>
</evidence>
<keyword evidence="2" id="KW-0732">Signal</keyword>
<protein>
    <recommendedName>
        <fullName evidence="5">Complement regulator-acquiring protein</fullName>
    </recommendedName>
</protein>
<evidence type="ECO:0000313" key="3">
    <source>
        <dbReference type="EMBL" id="AYE36853.1"/>
    </source>
</evidence>
<dbReference type="RefSeq" id="WP_120104773.1">
    <property type="nucleotide sequence ID" value="NZ_CP028885.1"/>
</dbReference>
<dbReference type="EMBL" id="CP028885">
    <property type="protein sequence ID" value="AYE36853.1"/>
    <property type="molecule type" value="Genomic_DNA"/>
</dbReference>
<dbReference type="Gene3D" id="1.10.3160.10">
    <property type="entry name" value="Bbcrasp-1"/>
    <property type="match status" value="1"/>
</dbReference>
<feature type="chain" id="PRO_5017295893" description="Complement regulator-acquiring protein" evidence="2">
    <location>
        <begin position="24"/>
        <end position="251"/>
    </location>
</feature>
<geneLocation type="plasmid" evidence="3 4">
    <name>lp129</name>
</geneLocation>
<dbReference type="AlphaFoldDB" id="A0A386PPE6"/>
<feature type="signal peptide" evidence="2">
    <location>
        <begin position="1"/>
        <end position="23"/>
    </location>
</feature>
<proteinExistence type="predicted"/>
<gene>
    <name evidence="3" type="ORF">DB313_04970</name>
</gene>
<evidence type="ECO:0008006" key="5">
    <source>
        <dbReference type="Google" id="ProtNLM"/>
    </source>
</evidence>
<keyword evidence="3" id="KW-0614">Plasmid</keyword>
<dbReference type="OrthoDB" id="351018at2"/>
<dbReference type="KEGG" id="btur:DB313_04970"/>
<dbReference type="Proteomes" id="UP000275571">
    <property type="component" value="Plasmid lp129"/>
</dbReference>
<evidence type="ECO:0000256" key="1">
    <source>
        <dbReference type="SAM" id="Coils"/>
    </source>
</evidence>
<sequence length="251" mass="28341">MKRISIIMLVLFALLTIVNGAYAQTVSVARGKASKVATKSPEEIEADMEAKEKAYSELEKNLNELKEELTESKNELTDSFTTLDTKIKELPKNMQLGKGDSDSLRLDKIYAGLDYDADDIKRVEEILDKLYVSGSDRDAAYKLLNLLYGIGNSTYQIVNELLGEANLAKLKDNSNIIDIKDMLNEFITLREEVLERVAEQIKVAATQKNSKQRMLAELSKMTRSNAVIYNRVYGKSNSLLDIQKEFEKLVK</sequence>
<evidence type="ECO:0000313" key="4">
    <source>
        <dbReference type="Proteomes" id="UP000275571"/>
    </source>
</evidence>
<feature type="coiled-coil region" evidence="1">
    <location>
        <begin position="48"/>
        <end position="82"/>
    </location>
</feature>
<name>A0A386PPE6_9SPIR</name>
<reference evidence="3 4" key="1">
    <citation type="journal article" date="2018" name="Infect. Genet. Evol.">
        <title>Genome-wide analysis of Borrelia turcica and 'Candidatus Borrelia tachyglossi' shows relapsing fever-like genomes with unique genomic links to Lyme disease Borrelia.</title>
        <authorList>
            <person name="Gofton A.W."/>
            <person name="Margos G."/>
            <person name="Fingerle V."/>
            <person name="Hepner S."/>
            <person name="Loh S.M."/>
            <person name="Ryan U."/>
            <person name="Irwin P."/>
            <person name="Oskam C.L."/>
        </authorList>
    </citation>
    <scope>NUCLEOTIDE SEQUENCE [LARGE SCALE GENOMIC DNA]</scope>
    <source>
        <strain evidence="3 4">IST7</strain>
        <plasmid evidence="3">lp129</plasmid>
    </source>
</reference>